<sequence>MNKLAGCVAVALMASGAFSGAALAQTAPTPTNKPIFLTVEEGPAVYSSLKGLNVKNAGDETVGEIADVVIDGHNVNAYILSVGGFLGAGTHYVAVDPTALTVTWNDSDKKWNARINATKDQLKAAPQFKYEGRFAK</sequence>
<dbReference type="SUPFAM" id="SSF50346">
    <property type="entry name" value="PRC-barrel domain"/>
    <property type="match status" value="1"/>
</dbReference>
<dbReference type="PANTHER" id="PTHR36505">
    <property type="entry name" value="BLR1072 PROTEIN"/>
    <property type="match status" value="1"/>
</dbReference>
<evidence type="ECO:0000256" key="1">
    <source>
        <dbReference type="SAM" id="SignalP"/>
    </source>
</evidence>
<accession>A0A4R2GU16</accession>
<dbReference type="PANTHER" id="PTHR36505:SF1">
    <property type="entry name" value="BLR1072 PROTEIN"/>
    <property type="match status" value="1"/>
</dbReference>
<protein>
    <submittedName>
        <fullName evidence="3">PRC-barrel domain protein</fullName>
    </submittedName>
</protein>
<proteinExistence type="predicted"/>
<dbReference type="InterPro" id="IPR027275">
    <property type="entry name" value="PRC-brl_dom"/>
</dbReference>
<keyword evidence="4" id="KW-1185">Reference proteome</keyword>
<dbReference type="EMBL" id="SLWL01000005">
    <property type="protein sequence ID" value="TCO13825.1"/>
    <property type="molecule type" value="Genomic_DNA"/>
</dbReference>
<dbReference type="InterPro" id="IPR011033">
    <property type="entry name" value="PRC_barrel-like_sf"/>
</dbReference>
<dbReference type="RefSeq" id="WP_132005925.1">
    <property type="nucleotide sequence ID" value="NZ_JBHUNN010000002.1"/>
</dbReference>
<evidence type="ECO:0000259" key="2">
    <source>
        <dbReference type="Pfam" id="PF05239"/>
    </source>
</evidence>
<gene>
    <name evidence="3" type="ORF">EV666_105197</name>
</gene>
<evidence type="ECO:0000313" key="4">
    <source>
        <dbReference type="Proteomes" id="UP000294881"/>
    </source>
</evidence>
<dbReference type="OrthoDB" id="7818259at2"/>
<dbReference type="Pfam" id="PF05239">
    <property type="entry name" value="PRC"/>
    <property type="match status" value="1"/>
</dbReference>
<comment type="caution">
    <text evidence="3">The sequence shown here is derived from an EMBL/GenBank/DDBJ whole genome shotgun (WGS) entry which is preliminary data.</text>
</comment>
<dbReference type="AlphaFoldDB" id="A0A4R2GU16"/>
<feature type="signal peptide" evidence="1">
    <location>
        <begin position="1"/>
        <end position="24"/>
    </location>
</feature>
<keyword evidence="1" id="KW-0732">Signal</keyword>
<feature type="chain" id="PRO_5020382339" evidence="1">
    <location>
        <begin position="25"/>
        <end position="136"/>
    </location>
</feature>
<feature type="domain" description="PRC-barrel" evidence="2">
    <location>
        <begin position="46"/>
        <end position="121"/>
    </location>
</feature>
<name>A0A4R2GU16_9HYPH</name>
<evidence type="ECO:0000313" key="3">
    <source>
        <dbReference type="EMBL" id="TCO13825.1"/>
    </source>
</evidence>
<dbReference type="Proteomes" id="UP000294881">
    <property type="component" value="Unassembled WGS sequence"/>
</dbReference>
<reference evidence="3 4" key="1">
    <citation type="submission" date="2019-03" db="EMBL/GenBank/DDBJ databases">
        <title>Genomic Encyclopedia of Type Strains, Phase IV (KMG-IV): sequencing the most valuable type-strain genomes for metagenomic binning, comparative biology and taxonomic classification.</title>
        <authorList>
            <person name="Goeker M."/>
        </authorList>
    </citation>
    <scope>NUCLEOTIDE SEQUENCE [LARGE SCALE GENOMIC DNA]</scope>
    <source>
        <strain evidence="3 4">DSM 22958</strain>
    </source>
</reference>
<dbReference type="Gene3D" id="2.30.30.240">
    <property type="entry name" value="PRC-barrel domain"/>
    <property type="match status" value="1"/>
</dbReference>
<organism evidence="3 4">
    <name type="scientific">Camelimonas lactis</name>
    <dbReference type="NCBI Taxonomy" id="659006"/>
    <lineage>
        <taxon>Bacteria</taxon>
        <taxon>Pseudomonadati</taxon>
        <taxon>Pseudomonadota</taxon>
        <taxon>Alphaproteobacteria</taxon>
        <taxon>Hyphomicrobiales</taxon>
        <taxon>Chelatococcaceae</taxon>
        <taxon>Camelimonas</taxon>
    </lineage>
</organism>